<dbReference type="Proteomes" id="UP000284706">
    <property type="component" value="Unassembled WGS sequence"/>
</dbReference>
<feature type="compositionally biased region" description="Basic and acidic residues" evidence="1">
    <location>
        <begin position="58"/>
        <end position="70"/>
    </location>
</feature>
<name>A0A409X1T4_9AGAR</name>
<accession>A0A409X1T4</accession>
<feature type="compositionally biased region" description="Polar residues" evidence="1">
    <location>
        <begin position="102"/>
        <end position="114"/>
    </location>
</feature>
<evidence type="ECO:0000256" key="1">
    <source>
        <dbReference type="SAM" id="MobiDB-lite"/>
    </source>
</evidence>
<feature type="region of interest" description="Disordered" evidence="1">
    <location>
        <begin position="53"/>
        <end position="153"/>
    </location>
</feature>
<reference evidence="2 3" key="1">
    <citation type="journal article" date="2018" name="Evol. Lett.">
        <title>Horizontal gene cluster transfer increased hallucinogenic mushroom diversity.</title>
        <authorList>
            <person name="Reynolds H.T."/>
            <person name="Vijayakumar V."/>
            <person name="Gluck-Thaler E."/>
            <person name="Korotkin H.B."/>
            <person name="Matheny P.B."/>
            <person name="Slot J.C."/>
        </authorList>
    </citation>
    <scope>NUCLEOTIDE SEQUENCE [LARGE SCALE GENOMIC DNA]</scope>
    <source>
        <strain evidence="2 3">SRW20</strain>
    </source>
</reference>
<dbReference type="EMBL" id="NHYE01004425">
    <property type="protein sequence ID" value="PPQ84696.1"/>
    <property type="molecule type" value="Genomic_DNA"/>
</dbReference>
<dbReference type="InParanoid" id="A0A409X1T4"/>
<evidence type="ECO:0000313" key="2">
    <source>
        <dbReference type="EMBL" id="PPQ84696.1"/>
    </source>
</evidence>
<dbReference type="OrthoDB" id="3066510at2759"/>
<gene>
    <name evidence="2" type="ORF">CVT26_014426</name>
</gene>
<feature type="compositionally biased region" description="Basic and acidic residues" evidence="1">
    <location>
        <begin position="84"/>
        <end position="99"/>
    </location>
</feature>
<proteinExistence type="predicted"/>
<organism evidence="2 3">
    <name type="scientific">Gymnopilus dilepis</name>
    <dbReference type="NCBI Taxonomy" id="231916"/>
    <lineage>
        <taxon>Eukaryota</taxon>
        <taxon>Fungi</taxon>
        <taxon>Dikarya</taxon>
        <taxon>Basidiomycota</taxon>
        <taxon>Agaricomycotina</taxon>
        <taxon>Agaricomycetes</taxon>
        <taxon>Agaricomycetidae</taxon>
        <taxon>Agaricales</taxon>
        <taxon>Agaricineae</taxon>
        <taxon>Hymenogastraceae</taxon>
        <taxon>Gymnopilus</taxon>
    </lineage>
</organism>
<sequence>MDNDKSVKDPASLPDVAEDFVATFYHDPEDEINTEEEDDDFFRLYEISRPLTPLSIEELGHGSKKIDPQEWRSSQSPYLGRHQQHSEHTTTLETSRKISCESPEQNQGNSVSNTEPDRPLQATKASREPFQEHYTLTVETGIYFPGHTKRTSR</sequence>
<evidence type="ECO:0000313" key="3">
    <source>
        <dbReference type="Proteomes" id="UP000284706"/>
    </source>
</evidence>
<dbReference type="AlphaFoldDB" id="A0A409X1T4"/>
<keyword evidence="3" id="KW-1185">Reference proteome</keyword>
<protein>
    <submittedName>
        <fullName evidence="2">Uncharacterized protein</fullName>
    </submittedName>
</protein>
<comment type="caution">
    <text evidence="2">The sequence shown here is derived from an EMBL/GenBank/DDBJ whole genome shotgun (WGS) entry which is preliminary data.</text>
</comment>